<evidence type="ECO:0000256" key="1">
    <source>
        <dbReference type="ARBA" id="ARBA00001913"/>
    </source>
</evidence>
<keyword evidence="6" id="KW-0479">Metal-binding</keyword>
<evidence type="ECO:0000256" key="5">
    <source>
        <dbReference type="ARBA" id="ARBA00022692"/>
    </source>
</evidence>
<keyword evidence="5" id="KW-0812">Transmembrane</keyword>
<evidence type="ECO:0000256" key="10">
    <source>
        <dbReference type="ARBA" id="ARBA00022989"/>
    </source>
</evidence>
<evidence type="ECO:0000256" key="4">
    <source>
        <dbReference type="ARBA" id="ARBA00022553"/>
    </source>
</evidence>
<dbReference type="EMBL" id="HBHT01035892">
    <property type="protein sequence ID" value="CAD9988987.1"/>
    <property type="molecule type" value="Transcribed_RNA"/>
</dbReference>
<keyword evidence="10" id="KW-1133">Transmembrane helix</keyword>
<keyword evidence="4" id="KW-0597">Phosphoprotein</keyword>
<keyword evidence="3" id="KW-1003">Cell membrane</keyword>
<dbReference type="InterPro" id="IPR002921">
    <property type="entry name" value="Fungal_lipase-type"/>
</dbReference>
<evidence type="ECO:0000259" key="15">
    <source>
        <dbReference type="Pfam" id="PF01764"/>
    </source>
</evidence>
<comment type="subcellular location">
    <subcellularLocation>
        <location evidence="2">Cell membrane</location>
        <topology evidence="2">Multi-pass membrane protein</topology>
    </subcellularLocation>
</comment>
<organism evidence="16">
    <name type="scientific">Entomoneis paludosa</name>
    <dbReference type="NCBI Taxonomy" id="265537"/>
    <lineage>
        <taxon>Eukaryota</taxon>
        <taxon>Sar</taxon>
        <taxon>Stramenopiles</taxon>
        <taxon>Ochrophyta</taxon>
        <taxon>Bacillariophyta</taxon>
        <taxon>Bacillariophyceae</taxon>
        <taxon>Bacillariophycidae</taxon>
        <taxon>Entomoneidaceae</taxon>
        <taxon>Entomoneis</taxon>
    </lineage>
</organism>
<keyword evidence="12" id="KW-0472">Membrane</keyword>
<dbReference type="Pfam" id="PF01764">
    <property type="entry name" value="Lipase_3"/>
    <property type="match status" value="1"/>
</dbReference>
<comment type="catalytic activity">
    <reaction evidence="13">
        <text>a 1,2-diacyl-sn-glycerol + H2O = a 2-acylglycerol + a fatty acid + H(+)</text>
        <dbReference type="Rhea" id="RHEA:33275"/>
        <dbReference type="ChEBI" id="CHEBI:15377"/>
        <dbReference type="ChEBI" id="CHEBI:15378"/>
        <dbReference type="ChEBI" id="CHEBI:17389"/>
        <dbReference type="ChEBI" id="CHEBI:17815"/>
        <dbReference type="ChEBI" id="CHEBI:28868"/>
        <dbReference type="EC" id="3.1.1.116"/>
    </reaction>
    <physiologicalReaction direction="left-to-right" evidence="13">
        <dbReference type="Rhea" id="RHEA:33276"/>
    </physiologicalReaction>
</comment>
<dbReference type="GO" id="GO:0016298">
    <property type="term" value="F:lipase activity"/>
    <property type="evidence" value="ECO:0007669"/>
    <property type="project" value="TreeGrafter"/>
</dbReference>
<evidence type="ECO:0000256" key="13">
    <source>
        <dbReference type="ARBA" id="ARBA00024531"/>
    </source>
</evidence>
<evidence type="ECO:0000256" key="7">
    <source>
        <dbReference type="ARBA" id="ARBA00022801"/>
    </source>
</evidence>
<evidence type="ECO:0000256" key="9">
    <source>
        <dbReference type="ARBA" id="ARBA00022963"/>
    </source>
</evidence>
<dbReference type="AlphaFoldDB" id="A0A7S2YQ50"/>
<dbReference type="EC" id="3.1.1.116" evidence="14"/>
<dbReference type="SUPFAM" id="SSF53474">
    <property type="entry name" value="alpha/beta-Hydrolases"/>
    <property type="match status" value="1"/>
</dbReference>
<evidence type="ECO:0000256" key="8">
    <source>
        <dbReference type="ARBA" id="ARBA00022837"/>
    </source>
</evidence>
<dbReference type="CDD" id="cd00741">
    <property type="entry name" value="Lipase"/>
    <property type="match status" value="1"/>
</dbReference>
<accession>A0A7S2YQ50</accession>
<dbReference type="GO" id="GO:0016042">
    <property type="term" value="P:lipid catabolic process"/>
    <property type="evidence" value="ECO:0007669"/>
    <property type="project" value="UniProtKB-KW"/>
</dbReference>
<evidence type="ECO:0000256" key="2">
    <source>
        <dbReference type="ARBA" id="ARBA00004651"/>
    </source>
</evidence>
<evidence type="ECO:0000256" key="3">
    <source>
        <dbReference type="ARBA" id="ARBA00022475"/>
    </source>
</evidence>
<feature type="domain" description="Fungal lipase-type" evidence="15">
    <location>
        <begin position="6"/>
        <end position="94"/>
    </location>
</feature>
<dbReference type="PANTHER" id="PTHR45792:SF8">
    <property type="entry name" value="DIACYLGLYCEROL LIPASE-ALPHA"/>
    <property type="match status" value="1"/>
</dbReference>
<keyword evidence="9" id="KW-0442">Lipid degradation</keyword>
<evidence type="ECO:0000256" key="12">
    <source>
        <dbReference type="ARBA" id="ARBA00023136"/>
    </source>
</evidence>
<reference evidence="16" key="1">
    <citation type="submission" date="2021-01" db="EMBL/GenBank/DDBJ databases">
        <authorList>
            <person name="Corre E."/>
            <person name="Pelletier E."/>
            <person name="Niang G."/>
            <person name="Scheremetjew M."/>
            <person name="Finn R."/>
            <person name="Kale V."/>
            <person name="Holt S."/>
            <person name="Cochrane G."/>
            <person name="Meng A."/>
            <person name="Brown T."/>
            <person name="Cohen L."/>
        </authorList>
    </citation>
    <scope>NUCLEOTIDE SEQUENCE</scope>
    <source>
        <strain evidence="16">CCMP125</strain>
    </source>
</reference>
<keyword evidence="11" id="KW-0443">Lipid metabolism</keyword>
<dbReference type="InterPro" id="IPR029058">
    <property type="entry name" value="AB_hydrolase_fold"/>
</dbReference>
<proteinExistence type="predicted"/>
<evidence type="ECO:0000256" key="14">
    <source>
        <dbReference type="ARBA" id="ARBA00026104"/>
    </source>
</evidence>
<evidence type="ECO:0000313" key="16">
    <source>
        <dbReference type="EMBL" id="CAD9988987.1"/>
    </source>
</evidence>
<comment type="cofactor">
    <cofactor evidence="1">
        <name>Ca(2+)</name>
        <dbReference type="ChEBI" id="CHEBI:29108"/>
    </cofactor>
</comment>
<evidence type="ECO:0000256" key="6">
    <source>
        <dbReference type="ARBA" id="ARBA00022723"/>
    </source>
</evidence>
<dbReference type="PANTHER" id="PTHR45792">
    <property type="entry name" value="DIACYLGLYCEROL LIPASE HOMOLOG-RELATED"/>
    <property type="match status" value="1"/>
</dbReference>
<sequence length="241" mass="26543">MISAHRMTQNIKQLVKEWVLDSKYELVLCGHSLGAGAAVLAALILRAEFPELLGRIKVYAFAPPPVLDHDSAIAAASFVTTIVHNADLIPRCSLYNLSLVLGGIRGLHQKLVEKKLNPVGPKTMAAFFQHLSSGVEGEALLTVQEWEEAVESRAPRIRQPDHLFIPGRVLLVYSPWGTKKDSQKSIAEERKQDPDSPCYRCVETNGAASVLSVIEVDGPRLFTDHVSSSYFEAMGMEYNFG</sequence>
<keyword evidence="7" id="KW-0378">Hydrolase</keyword>
<evidence type="ECO:0000256" key="11">
    <source>
        <dbReference type="ARBA" id="ARBA00023098"/>
    </source>
</evidence>
<protein>
    <recommendedName>
        <fullName evidence="14">sn-1-specific diacylglycerol lipase</fullName>
        <ecNumber evidence="14">3.1.1.116</ecNumber>
    </recommendedName>
</protein>
<keyword evidence="8" id="KW-0106">Calcium</keyword>
<name>A0A7S2YQ50_9STRA</name>
<dbReference type="GO" id="GO:0046872">
    <property type="term" value="F:metal ion binding"/>
    <property type="evidence" value="ECO:0007669"/>
    <property type="project" value="UniProtKB-KW"/>
</dbReference>
<dbReference type="InterPro" id="IPR052214">
    <property type="entry name" value="DAG_Lipase-Related"/>
</dbReference>
<gene>
    <name evidence="16" type="ORF">APAL1065_LOCUS24125</name>
</gene>
<dbReference type="GO" id="GO:0005886">
    <property type="term" value="C:plasma membrane"/>
    <property type="evidence" value="ECO:0007669"/>
    <property type="project" value="UniProtKB-SubCell"/>
</dbReference>
<dbReference type="Gene3D" id="3.40.50.1820">
    <property type="entry name" value="alpha/beta hydrolase"/>
    <property type="match status" value="1"/>
</dbReference>